<dbReference type="RefSeq" id="WP_154768350.1">
    <property type="nucleotide sequence ID" value="NZ_WLYK01000002.1"/>
</dbReference>
<dbReference type="EMBL" id="WLYK01000002">
    <property type="protein sequence ID" value="MTD14166.1"/>
    <property type="molecule type" value="Genomic_DNA"/>
</dbReference>
<sequence length="207" mass="21165">MTTVLASASPARLAVLRAAGIDPVVRVSGVDEKAIEAAHAGGDPADTVAALARAKAEAVLPQLADDVREAVVIGCDSMLLMNGTLRGKPANEADARLQWAEMAGGTGDLLTGHAVVRVSGGERVATAVGTERTVIRFGRPEPHEIDAYLATGEPLHVAGSLTIDGYGGWFVDGVDGDPSSVIGISLPLTRSLLAGIGVGVTDLWRAL</sequence>
<evidence type="ECO:0000256" key="3">
    <source>
        <dbReference type="HAMAP-Rule" id="MF_00528"/>
    </source>
</evidence>
<protein>
    <recommendedName>
        <fullName evidence="3">Nucleoside triphosphate pyrophosphatase</fullName>
        <ecNumber evidence="3">3.6.1.9</ecNumber>
    </recommendedName>
    <alternativeName>
        <fullName evidence="3">Nucleotide pyrophosphatase</fullName>
        <shortName evidence="3">Nucleotide PPase</shortName>
    </alternativeName>
</protein>
<evidence type="ECO:0000313" key="4">
    <source>
        <dbReference type="EMBL" id="MTD14166.1"/>
    </source>
</evidence>
<dbReference type="SUPFAM" id="SSF52972">
    <property type="entry name" value="ITPase-like"/>
    <property type="match status" value="1"/>
</dbReference>
<dbReference type="GO" id="GO:0005737">
    <property type="term" value="C:cytoplasm"/>
    <property type="evidence" value="ECO:0007669"/>
    <property type="project" value="UniProtKB-SubCell"/>
</dbReference>
<accession>A0A7K1FJC5</accession>
<dbReference type="HAMAP" id="MF_00528">
    <property type="entry name" value="Maf"/>
    <property type="match status" value="1"/>
</dbReference>
<comment type="catalytic activity">
    <reaction evidence="3">
        <text>a ribonucleoside 5'-triphosphate + H2O = a ribonucleoside 5'-phosphate + diphosphate + H(+)</text>
        <dbReference type="Rhea" id="RHEA:23996"/>
        <dbReference type="ChEBI" id="CHEBI:15377"/>
        <dbReference type="ChEBI" id="CHEBI:15378"/>
        <dbReference type="ChEBI" id="CHEBI:33019"/>
        <dbReference type="ChEBI" id="CHEBI:58043"/>
        <dbReference type="ChEBI" id="CHEBI:61557"/>
        <dbReference type="EC" id="3.6.1.9"/>
    </reaction>
</comment>
<gene>
    <name evidence="4" type="ORF">GIS00_09435</name>
</gene>
<evidence type="ECO:0000313" key="5">
    <source>
        <dbReference type="Proteomes" id="UP000460221"/>
    </source>
</evidence>
<comment type="caution">
    <text evidence="3">Lacks conserved residue(s) required for the propagation of feature annotation.</text>
</comment>
<proteinExistence type="inferred from homology"/>
<dbReference type="PANTHER" id="PTHR43213:SF5">
    <property type="entry name" value="BIFUNCTIONAL DTTP_UTP PYROPHOSPHATASE_METHYLTRANSFERASE PROTEIN-RELATED"/>
    <property type="match status" value="1"/>
</dbReference>
<keyword evidence="5" id="KW-1185">Reference proteome</keyword>
<dbReference type="Gene3D" id="3.90.950.10">
    <property type="match status" value="1"/>
</dbReference>
<name>A0A7K1FJC5_9ACTN</name>
<keyword evidence="2 3" id="KW-0378">Hydrolase</keyword>
<dbReference type="EC" id="3.6.1.9" evidence="3"/>
<dbReference type="InterPro" id="IPR003697">
    <property type="entry name" value="Maf-like"/>
</dbReference>
<reference evidence="4 5" key="1">
    <citation type="submission" date="2019-11" db="EMBL/GenBank/DDBJ databases">
        <authorList>
            <person name="Jiang L.-Q."/>
        </authorList>
    </citation>
    <scope>NUCLEOTIDE SEQUENCE [LARGE SCALE GENOMIC DNA]</scope>
    <source>
        <strain evidence="4 5">YIM 132087</strain>
    </source>
</reference>
<dbReference type="PIRSF" id="PIRSF006305">
    <property type="entry name" value="Maf"/>
    <property type="match status" value="1"/>
</dbReference>
<evidence type="ECO:0000256" key="2">
    <source>
        <dbReference type="ARBA" id="ARBA00022801"/>
    </source>
</evidence>
<comment type="function">
    <text evidence="3">Nucleoside triphosphate pyrophosphatase. May have a dual role in cell division arrest and in preventing the incorporation of modified nucleotides into cellular nucleic acids.</text>
</comment>
<evidence type="ECO:0000256" key="1">
    <source>
        <dbReference type="ARBA" id="ARBA00001968"/>
    </source>
</evidence>
<comment type="similarity">
    <text evidence="3">Belongs to the Maf family.</text>
</comment>
<comment type="cofactor">
    <cofactor evidence="1 3">
        <name>a divalent metal cation</name>
        <dbReference type="ChEBI" id="CHEBI:60240"/>
    </cofactor>
</comment>
<dbReference type="Pfam" id="PF02545">
    <property type="entry name" value="Maf"/>
    <property type="match status" value="1"/>
</dbReference>
<dbReference type="NCBIfam" id="TIGR00172">
    <property type="entry name" value="maf"/>
    <property type="match status" value="1"/>
</dbReference>
<dbReference type="PANTHER" id="PTHR43213">
    <property type="entry name" value="BIFUNCTIONAL DTTP/UTP PYROPHOSPHATASE/METHYLTRANSFERASE PROTEIN-RELATED"/>
    <property type="match status" value="1"/>
</dbReference>
<keyword evidence="3" id="KW-0963">Cytoplasm</keyword>
<organism evidence="4 5">
    <name type="scientific">Nakamurella alba</name>
    <dbReference type="NCBI Taxonomy" id="2665158"/>
    <lineage>
        <taxon>Bacteria</taxon>
        <taxon>Bacillati</taxon>
        <taxon>Actinomycetota</taxon>
        <taxon>Actinomycetes</taxon>
        <taxon>Nakamurellales</taxon>
        <taxon>Nakamurellaceae</taxon>
        <taxon>Nakamurella</taxon>
    </lineage>
</organism>
<dbReference type="CDD" id="cd00555">
    <property type="entry name" value="Maf"/>
    <property type="match status" value="1"/>
</dbReference>
<dbReference type="Proteomes" id="UP000460221">
    <property type="component" value="Unassembled WGS sequence"/>
</dbReference>
<comment type="subcellular location">
    <subcellularLocation>
        <location evidence="3">Cytoplasm</location>
    </subcellularLocation>
</comment>
<comment type="caution">
    <text evidence="4">The sequence shown here is derived from an EMBL/GenBank/DDBJ whole genome shotgun (WGS) entry which is preliminary data.</text>
</comment>
<comment type="catalytic activity">
    <reaction evidence="3">
        <text>a 2'-deoxyribonucleoside 5'-triphosphate + H2O = a 2'-deoxyribonucleoside 5'-phosphate + diphosphate + H(+)</text>
        <dbReference type="Rhea" id="RHEA:44644"/>
        <dbReference type="ChEBI" id="CHEBI:15377"/>
        <dbReference type="ChEBI" id="CHEBI:15378"/>
        <dbReference type="ChEBI" id="CHEBI:33019"/>
        <dbReference type="ChEBI" id="CHEBI:61560"/>
        <dbReference type="ChEBI" id="CHEBI:65317"/>
        <dbReference type="EC" id="3.6.1.9"/>
    </reaction>
</comment>
<dbReference type="GO" id="GO:0009117">
    <property type="term" value="P:nucleotide metabolic process"/>
    <property type="evidence" value="ECO:0007669"/>
    <property type="project" value="UniProtKB-KW"/>
</dbReference>
<keyword evidence="3" id="KW-0546">Nucleotide metabolism</keyword>
<dbReference type="InterPro" id="IPR029001">
    <property type="entry name" value="ITPase-like_fam"/>
</dbReference>
<dbReference type="AlphaFoldDB" id="A0A7K1FJC5"/>
<feature type="active site" description="Proton acceptor" evidence="3">
    <location>
        <position position="76"/>
    </location>
</feature>
<dbReference type="GO" id="GO:0047429">
    <property type="term" value="F:nucleoside triphosphate diphosphatase activity"/>
    <property type="evidence" value="ECO:0007669"/>
    <property type="project" value="UniProtKB-EC"/>
</dbReference>